<keyword evidence="2" id="KW-1185">Reference proteome</keyword>
<comment type="caution">
    <text evidence="1">The sequence shown here is derived from an EMBL/GenBank/DDBJ whole genome shotgun (WGS) entry which is preliminary data.</text>
</comment>
<dbReference type="GO" id="GO:0005737">
    <property type="term" value="C:cytoplasm"/>
    <property type="evidence" value="ECO:0007669"/>
    <property type="project" value="TreeGrafter"/>
</dbReference>
<dbReference type="InterPro" id="IPR043195">
    <property type="entry name" value="TTC12"/>
</dbReference>
<sequence length="260" mass="27905">MSTMASDDVICRETASDQECWEAFLVAMEQCACCGYSVFSALLLAMIKLSVNPSPTVQNYAVRISSRCLAQLSHPSGDIITRSSGLLSMLLPQSSDAVQDAVEGGVVKRMLKLLKGAGQTTTRYCIKTLAVCTATCQQAREQLVKLDKRLHTLLRLLAAGEQVSVGNAALCVGHCLTVGGTATSLLGTDVVRLLLRHAAGDGERAAVRENAAITLGKLCTVEPRHVVKLRELHGLEILHSCMKLSDLKQGTKDLKNKVKT</sequence>
<dbReference type="PANTHER" id="PTHR46540">
    <property type="entry name" value="TETRATRICOPEPTIDE REPEAT PROTEIN 12"/>
    <property type="match status" value="1"/>
</dbReference>
<accession>A0A9D3TBS0</accession>
<dbReference type="GO" id="GO:0007288">
    <property type="term" value="P:sperm axoneme assembly"/>
    <property type="evidence" value="ECO:0007669"/>
    <property type="project" value="TreeGrafter"/>
</dbReference>
<protein>
    <submittedName>
        <fullName evidence="1">Uncharacterized protein</fullName>
    </submittedName>
</protein>
<dbReference type="Proteomes" id="UP001046870">
    <property type="component" value="Chromosome 9"/>
</dbReference>
<dbReference type="EMBL" id="JAFDVH010000009">
    <property type="protein sequence ID" value="KAG7471357.1"/>
    <property type="molecule type" value="Genomic_DNA"/>
</dbReference>
<dbReference type="GO" id="GO:0070286">
    <property type="term" value="P:axonemal dynein complex assembly"/>
    <property type="evidence" value="ECO:0007669"/>
    <property type="project" value="TreeGrafter"/>
</dbReference>
<dbReference type="GO" id="GO:0005813">
    <property type="term" value="C:centrosome"/>
    <property type="evidence" value="ECO:0007669"/>
    <property type="project" value="TreeGrafter"/>
</dbReference>
<evidence type="ECO:0000313" key="1">
    <source>
        <dbReference type="EMBL" id="KAG7471357.1"/>
    </source>
</evidence>
<dbReference type="InterPro" id="IPR016024">
    <property type="entry name" value="ARM-type_fold"/>
</dbReference>
<evidence type="ECO:0000313" key="2">
    <source>
        <dbReference type="Proteomes" id="UP001046870"/>
    </source>
</evidence>
<organism evidence="1 2">
    <name type="scientific">Megalops atlanticus</name>
    <name type="common">Tarpon</name>
    <name type="synonym">Clupea gigantea</name>
    <dbReference type="NCBI Taxonomy" id="7932"/>
    <lineage>
        <taxon>Eukaryota</taxon>
        <taxon>Metazoa</taxon>
        <taxon>Chordata</taxon>
        <taxon>Craniata</taxon>
        <taxon>Vertebrata</taxon>
        <taxon>Euteleostomi</taxon>
        <taxon>Actinopterygii</taxon>
        <taxon>Neopterygii</taxon>
        <taxon>Teleostei</taxon>
        <taxon>Elopiformes</taxon>
        <taxon>Megalopidae</taxon>
        <taxon>Megalops</taxon>
    </lineage>
</organism>
<reference evidence="1" key="1">
    <citation type="submission" date="2021-01" db="EMBL/GenBank/DDBJ databases">
        <authorList>
            <person name="Zahm M."/>
            <person name="Roques C."/>
            <person name="Cabau C."/>
            <person name="Klopp C."/>
            <person name="Donnadieu C."/>
            <person name="Jouanno E."/>
            <person name="Lampietro C."/>
            <person name="Louis A."/>
            <person name="Herpin A."/>
            <person name="Echchiki A."/>
            <person name="Berthelot C."/>
            <person name="Parey E."/>
            <person name="Roest-Crollius H."/>
            <person name="Braasch I."/>
            <person name="Postlethwait J."/>
            <person name="Bobe J."/>
            <person name="Montfort J."/>
            <person name="Bouchez O."/>
            <person name="Begum T."/>
            <person name="Mejri S."/>
            <person name="Adams A."/>
            <person name="Chen W.-J."/>
            <person name="Guiguen Y."/>
        </authorList>
    </citation>
    <scope>NUCLEOTIDE SEQUENCE</scope>
    <source>
        <strain evidence="1">YG-15Mar2019-1</strain>
        <tissue evidence="1">Brain</tissue>
    </source>
</reference>
<dbReference type="InterPro" id="IPR011989">
    <property type="entry name" value="ARM-like"/>
</dbReference>
<name>A0A9D3TBS0_MEGAT</name>
<dbReference type="OrthoDB" id="629492at2759"/>
<dbReference type="Gene3D" id="1.25.10.10">
    <property type="entry name" value="Leucine-rich Repeat Variant"/>
    <property type="match status" value="1"/>
</dbReference>
<proteinExistence type="predicted"/>
<dbReference type="AlphaFoldDB" id="A0A9D3TBS0"/>
<dbReference type="PANTHER" id="PTHR46540:SF1">
    <property type="entry name" value="TETRATRICOPEPTIDE REPEAT PROTEIN 12"/>
    <property type="match status" value="1"/>
</dbReference>
<gene>
    <name evidence="1" type="ORF">MATL_G00123780</name>
</gene>
<dbReference type="SUPFAM" id="SSF48371">
    <property type="entry name" value="ARM repeat"/>
    <property type="match status" value="1"/>
</dbReference>